<evidence type="ECO:0000256" key="11">
    <source>
        <dbReference type="SAM" id="MobiDB-lite"/>
    </source>
</evidence>
<dbReference type="Proteomes" id="UP000465112">
    <property type="component" value="Chromosome 9"/>
</dbReference>
<dbReference type="GO" id="GO:0042130">
    <property type="term" value="P:negative regulation of T cell proliferation"/>
    <property type="evidence" value="ECO:0007669"/>
    <property type="project" value="TreeGrafter"/>
</dbReference>
<evidence type="ECO:0000256" key="7">
    <source>
        <dbReference type="ARBA" id="ARBA00023157"/>
    </source>
</evidence>
<dbReference type="AlphaFoldDB" id="A0A6A5F719"/>
<dbReference type="InterPro" id="IPR036179">
    <property type="entry name" value="Ig-like_dom_sf"/>
</dbReference>
<keyword evidence="8" id="KW-0675">Receptor</keyword>
<reference evidence="15 16" key="1">
    <citation type="submission" date="2019-06" db="EMBL/GenBank/DDBJ databases">
        <title>A chromosome-scale genome assembly of the European perch, Perca fluviatilis.</title>
        <authorList>
            <person name="Roques C."/>
            <person name="Zahm M."/>
            <person name="Cabau C."/>
            <person name="Klopp C."/>
            <person name="Bouchez O."/>
            <person name="Donnadieu C."/>
            <person name="Kuhl H."/>
            <person name="Gislard M."/>
            <person name="Guendouz S."/>
            <person name="Journot L."/>
            <person name="Haffray P."/>
            <person name="Bestin A."/>
            <person name="Morvezen R."/>
            <person name="Feron R."/>
            <person name="Wen M."/>
            <person name="Jouanno E."/>
            <person name="Herpin A."/>
            <person name="Schartl M."/>
            <person name="Postlethwait J."/>
            <person name="Schaerlinger B."/>
            <person name="Chardard D."/>
            <person name="Lecocq T."/>
            <person name="Poncet C."/>
            <person name="Jaffrelo L."/>
            <person name="Lampietro C."/>
            <person name="Guiguen Y."/>
        </authorList>
    </citation>
    <scope>NUCLEOTIDE SEQUENCE [LARGE SCALE GENOMIC DNA]</scope>
    <source>
        <tissue evidence="15">Blood</tissue>
    </source>
</reference>
<dbReference type="EMBL" id="VHII01000009">
    <property type="protein sequence ID" value="KAF1386195.1"/>
    <property type="molecule type" value="Genomic_DNA"/>
</dbReference>
<feature type="compositionally biased region" description="Basic and acidic residues" evidence="11">
    <location>
        <begin position="300"/>
        <end position="310"/>
    </location>
</feature>
<dbReference type="InterPro" id="IPR007110">
    <property type="entry name" value="Ig-like_dom"/>
</dbReference>
<feature type="region of interest" description="Disordered" evidence="11">
    <location>
        <begin position="277"/>
        <end position="310"/>
    </location>
</feature>
<feature type="domain" description="Ig-like" evidence="14">
    <location>
        <begin position="137"/>
        <end position="223"/>
    </location>
</feature>
<evidence type="ECO:0000256" key="9">
    <source>
        <dbReference type="ARBA" id="ARBA00023180"/>
    </source>
</evidence>
<dbReference type="GO" id="GO:0042102">
    <property type="term" value="P:positive regulation of T cell proliferation"/>
    <property type="evidence" value="ECO:0007669"/>
    <property type="project" value="TreeGrafter"/>
</dbReference>
<keyword evidence="3 12" id="KW-0812">Transmembrane</keyword>
<comment type="caution">
    <text evidence="15">The sequence shown here is derived from an EMBL/GenBank/DDBJ whole genome shotgun (WGS) entry which is preliminary data.</text>
</comment>
<evidence type="ECO:0000256" key="10">
    <source>
        <dbReference type="ARBA" id="ARBA00023319"/>
    </source>
</evidence>
<dbReference type="OrthoDB" id="5857426at2759"/>
<keyword evidence="10" id="KW-0393">Immunoglobulin domain</keyword>
<dbReference type="GO" id="GO:0071222">
    <property type="term" value="P:cellular response to lipopolysaccharide"/>
    <property type="evidence" value="ECO:0007669"/>
    <property type="project" value="TreeGrafter"/>
</dbReference>
<evidence type="ECO:0000256" key="3">
    <source>
        <dbReference type="ARBA" id="ARBA00022692"/>
    </source>
</evidence>
<keyword evidence="16" id="KW-1185">Reference proteome</keyword>
<protein>
    <recommendedName>
        <fullName evidence="14">Ig-like domain-containing protein</fullName>
    </recommendedName>
</protein>
<dbReference type="InterPro" id="IPR013162">
    <property type="entry name" value="CD80_C2-set"/>
</dbReference>
<evidence type="ECO:0000256" key="12">
    <source>
        <dbReference type="SAM" id="Phobius"/>
    </source>
</evidence>
<organism evidence="15 16">
    <name type="scientific">Perca fluviatilis</name>
    <name type="common">European perch</name>
    <dbReference type="NCBI Taxonomy" id="8168"/>
    <lineage>
        <taxon>Eukaryota</taxon>
        <taxon>Metazoa</taxon>
        <taxon>Chordata</taxon>
        <taxon>Craniata</taxon>
        <taxon>Vertebrata</taxon>
        <taxon>Euteleostomi</taxon>
        <taxon>Actinopterygii</taxon>
        <taxon>Neopterygii</taxon>
        <taxon>Teleostei</taxon>
        <taxon>Neoteleostei</taxon>
        <taxon>Acanthomorphata</taxon>
        <taxon>Eupercaria</taxon>
        <taxon>Perciformes</taxon>
        <taxon>Percoidei</taxon>
        <taxon>Percidae</taxon>
        <taxon>Percinae</taxon>
        <taxon>Perca</taxon>
    </lineage>
</organism>
<evidence type="ECO:0000256" key="4">
    <source>
        <dbReference type="ARBA" id="ARBA00022729"/>
    </source>
</evidence>
<dbReference type="SUPFAM" id="SSF48726">
    <property type="entry name" value="Immunoglobulin"/>
    <property type="match status" value="2"/>
</dbReference>
<sequence>MPPVALWRTGLLLSFLCSCACLEKECVVGIVGRPVSLPCVYPQLLTSVNVSIEWRRGEEVVLKSVWKRDGDVEEWSINRATTPADAALTGNVSLQLPTVDPTEHNTYYYSLLVISGENHSTELCTVCLRTAAGFSSPLLQREEAQQGDEAAFMCHSTGGFPEPAVYWLINNTEEPPEGSVRTLAALLPDSHLYNITSYLTANISKDASVSCIVENLTMNETLTSTKYGVKGSPVVGRASEALWIFSTALCVVVGAMVLAGLIYQIHLDRMSNRKKNEYLEQHPNRGYKRRCPDEEEEAEEMKPEGKETDV</sequence>
<keyword evidence="2" id="KW-1003">Cell membrane</keyword>
<evidence type="ECO:0000256" key="2">
    <source>
        <dbReference type="ARBA" id="ARBA00022475"/>
    </source>
</evidence>
<dbReference type="PANTHER" id="PTHR25466:SF2">
    <property type="entry name" value="T-LYMPHOCYTE ACTIVATION ANTIGEN CD86"/>
    <property type="match status" value="1"/>
</dbReference>
<dbReference type="GO" id="GO:0007166">
    <property type="term" value="P:cell surface receptor signaling pathway"/>
    <property type="evidence" value="ECO:0007669"/>
    <property type="project" value="TreeGrafter"/>
</dbReference>
<dbReference type="Pfam" id="PF08205">
    <property type="entry name" value="C2-set_2"/>
    <property type="match status" value="1"/>
</dbReference>
<dbReference type="GO" id="GO:0006955">
    <property type="term" value="P:immune response"/>
    <property type="evidence" value="ECO:0007669"/>
    <property type="project" value="TreeGrafter"/>
</dbReference>
<evidence type="ECO:0000313" key="15">
    <source>
        <dbReference type="EMBL" id="KAF1386195.1"/>
    </source>
</evidence>
<keyword evidence="6 12" id="KW-0472">Membrane</keyword>
<keyword evidence="4 13" id="KW-0732">Signal</keyword>
<evidence type="ECO:0000256" key="6">
    <source>
        <dbReference type="ARBA" id="ARBA00023136"/>
    </source>
</evidence>
<evidence type="ECO:0000259" key="14">
    <source>
        <dbReference type="PROSITE" id="PS50835"/>
    </source>
</evidence>
<dbReference type="GO" id="GO:0009897">
    <property type="term" value="C:external side of plasma membrane"/>
    <property type="evidence" value="ECO:0007669"/>
    <property type="project" value="TreeGrafter"/>
</dbReference>
<dbReference type="GO" id="GO:0031295">
    <property type="term" value="P:T cell costimulation"/>
    <property type="evidence" value="ECO:0007669"/>
    <property type="project" value="TreeGrafter"/>
</dbReference>
<gene>
    <name evidence="15" type="ORF">PFLUV_G00115630</name>
</gene>
<proteinExistence type="predicted"/>
<keyword evidence="9" id="KW-0325">Glycoprotein</keyword>
<comment type="subcellular location">
    <subcellularLocation>
        <location evidence="1">Cell membrane</location>
        <topology evidence="1">Single-pass type I membrane protein</topology>
    </subcellularLocation>
</comment>
<dbReference type="InterPro" id="IPR013783">
    <property type="entry name" value="Ig-like_fold"/>
</dbReference>
<name>A0A6A5F719_PERFL</name>
<keyword evidence="7" id="KW-1015">Disulfide bond</keyword>
<dbReference type="PROSITE" id="PS50835">
    <property type="entry name" value="IG_LIKE"/>
    <property type="match status" value="1"/>
</dbReference>
<feature type="transmembrane region" description="Helical" evidence="12">
    <location>
        <begin position="242"/>
        <end position="265"/>
    </location>
</feature>
<evidence type="ECO:0000256" key="8">
    <source>
        <dbReference type="ARBA" id="ARBA00023170"/>
    </source>
</evidence>
<feature type="chain" id="PRO_5025577024" description="Ig-like domain-containing protein" evidence="13">
    <location>
        <begin position="23"/>
        <end position="310"/>
    </location>
</feature>
<accession>A0A6A5F719</accession>
<dbReference type="PANTHER" id="PTHR25466">
    <property type="entry name" value="T-LYMPHOCYTE ACTIVATION ANTIGEN"/>
    <property type="match status" value="1"/>
</dbReference>
<evidence type="ECO:0000313" key="16">
    <source>
        <dbReference type="Proteomes" id="UP000465112"/>
    </source>
</evidence>
<evidence type="ECO:0000256" key="1">
    <source>
        <dbReference type="ARBA" id="ARBA00004251"/>
    </source>
</evidence>
<dbReference type="InterPro" id="IPR051713">
    <property type="entry name" value="T-cell_Activation_Regulation"/>
</dbReference>
<dbReference type="Gene3D" id="2.60.40.10">
    <property type="entry name" value="Immunoglobulins"/>
    <property type="match status" value="2"/>
</dbReference>
<feature type="signal peptide" evidence="13">
    <location>
        <begin position="1"/>
        <end position="22"/>
    </location>
</feature>
<evidence type="ECO:0000256" key="13">
    <source>
        <dbReference type="SAM" id="SignalP"/>
    </source>
</evidence>
<keyword evidence="5 12" id="KW-1133">Transmembrane helix</keyword>
<evidence type="ECO:0000256" key="5">
    <source>
        <dbReference type="ARBA" id="ARBA00022989"/>
    </source>
</evidence>